<dbReference type="InterPro" id="IPR008936">
    <property type="entry name" value="Rho_GTPase_activation_prot"/>
</dbReference>
<feature type="domain" description="OCRL-1/2 ASH" evidence="1">
    <location>
        <begin position="2"/>
        <end position="60"/>
    </location>
</feature>
<dbReference type="Gene3D" id="1.10.555.10">
    <property type="entry name" value="Rho GTPase activation protein"/>
    <property type="match status" value="1"/>
</dbReference>
<dbReference type="AlphaFoldDB" id="A0AAD5SP36"/>
<evidence type="ECO:0000259" key="1">
    <source>
        <dbReference type="Pfam" id="PF21310"/>
    </source>
</evidence>
<name>A0AAD5SP36_9FUNG</name>
<evidence type="ECO:0000313" key="2">
    <source>
        <dbReference type="EMBL" id="KAJ3079877.1"/>
    </source>
</evidence>
<reference evidence="2" key="1">
    <citation type="submission" date="2020-05" db="EMBL/GenBank/DDBJ databases">
        <title>Phylogenomic resolution of chytrid fungi.</title>
        <authorList>
            <person name="Stajich J.E."/>
            <person name="Amses K."/>
            <person name="Simmons R."/>
            <person name="Seto K."/>
            <person name="Myers J."/>
            <person name="Bonds A."/>
            <person name="Quandt C.A."/>
            <person name="Barry K."/>
            <person name="Liu P."/>
            <person name="Grigoriev I."/>
            <person name="Longcore J.E."/>
            <person name="James T.Y."/>
        </authorList>
    </citation>
    <scope>NUCLEOTIDE SEQUENCE</scope>
    <source>
        <strain evidence="2">JEL0513</strain>
    </source>
</reference>
<gene>
    <name evidence="2" type="primary">INPP5B_1</name>
    <name evidence="2" type="ORF">HK100_010289</name>
</gene>
<proteinExistence type="predicted"/>
<organism evidence="2 3">
    <name type="scientific">Physocladia obscura</name>
    <dbReference type="NCBI Taxonomy" id="109957"/>
    <lineage>
        <taxon>Eukaryota</taxon>
        <taxon>Fungi</taxon>
        <taxon>Fungi incertae sedis</taxon>
        <taxon>Chytridiomycota</taxon>
        <taxon>Chytridiomycota incertae sedis</taxon>
        <taxon>Chytridiomycetes</taxon>
        <taxon>Chytridiales</taxon>
        <taxon>Chytriomycetaceae</taxon>
        <taxon>Physocladia</taxon>
    </lineage>
</organism>
<protein>
    <submittedName>
        <fullName evidence="2">Type II inositol 1,4,5-trisphosphate 5-phosphatase</fullName>
    </submittedName>
</protein>
<sequence length="298" mass="32716">MSPRTGALLPGDVMKLNITVLVRDTALCRRLNFGQETLDDMFVLHTDLSGKDTFITASGVWQPTAFGSSLELLCSLNKPIRFSGGVEGVKLVAGYLESGKGRELIDASTVLVGSDVKEMIINPERNSSIPNELWRLVDFIYRYGMDVDNLFKISGDATLVQYIVECLDTGAEFDIEALLLDYEQEPEQSNPDSASQEELHKVSESETLEATINNGIIVLDIDLLLKTSKNNVPTKGKILKLFRRKGRVASVHAFADCLLKFLDALAVSIMVPSLYLSCIQEGYVDIAVSQNIIAALPP</sequence>
<accession>A0AAD5SP36</accession>
<dbReference type="InterPro" id="IPR013783">
    <property type="entry name" value="Ig-like_fold"/>
</dbReference>
<comment type="caution">
    <text evidence="2">The sequence shown here is derived from an EMBL/GenBank/DDBJ whole genome shotgun (WGS) entry which is preliminary data.</text>
</comment>
<evidence type="ECO:0000313" key="3">
    <source>
        <dbReference type="Proteomes" id="UP001211907"/>
    </source>
</evidence>
<dbReference type="SUPFAM" id="SSF48350">
    <property type="entry name" value="GTPase activation domain, GAP"/>
    <property type="match status" value="1"/>
</dbReference>
<dbReference type="Proteomes" id="UP001211907">
    <property type="component" value="Unassembled WGS sequence"/>
</dbReference>
<feature type="non-terminal residue" evidence="2">
    <location>
        <position position="298"/>
    </location>
</feature>
<dbReference type="InterPro" id="IPR048869">
    <property type="entry name" value="OCRL-1_2_ASH"/>
</dbReference>
<dbReference type="EMBL" id="JADGJH010005629">
    <property type="protein sequence ID" value="KAJ3079877.1"/>
    <property type="molecule type" value="Genomic_DNA"/>
</dbReference>
<keyword evidence="3" id="KW-1185">Reference proteome</keyword>
<dbReference type="Gene3D" id="2.60.40.10">
    <property type="entry name" value="Immunoglobulins"/>
    <property type="match status" value="1"/>
</dbReference>
<dbReference type="Pfam" id="PF21310">
    <property type="entry name" value="OCRL-like_ASH"/>
    <property type="match status" value="1"/>
</dbReference>